<dbReference type="SUPFAM" id="SSF56349">
    <property type="entry name" value="DNA breaking-rejoining enzymes"/>
    <property type="match status" value="1"/>
</dbReference>
<accession>A0A559K4S8</accession>
<evidence type="ECO:0000259" key="3">
    <source>
        <dbReference type="PROSITE" id="PS51900"/>
    </source>
</evidence>
<dbReference type="InterPro" id="IPR011010">
    <property type="entry name" value="DNA_brk_join_enz"/>
</dbReference>
<dbReference type="EMBL" id="VNJI01000042">
    <property type="protein sequence ID" value="TVY07142.1"/>
    <property type="molecule type" value="Genomic_DNA"/>
</dbReference>
<dbReference type="AlphaFoldDB" id="A0A559K4S8"/>
<dbReference type="RefSeq" id="WP_144852437.1">
    <property type="nucleotide sequence ID" value="NZ_VNJI01000042.1"/>
</dbReference>
<comment type="caution">
    <text evidence="4">The sequence shown here is derived from an EMBL/GenBank/DDBJ whole genome shotgun (WGS) entry which is preliminary data.</text>
</comment>
<sequence>MKMTGLWTLYEDDIRILGLSPYTLKAYSLQFKVLVREIGNLNIEEVSFEFLRGYLAKQSQHLKPSSLGNRIRFLRSLFRFAFEEGLTTNIDCPRWI</sequence>
<organism evidence="4 5">
    <name type="scientific">Paenibacillus cremeus</name>
    <dbReference type="NCBI Taxonomy" id="2163881"/>
    <lineage>
        <taxon>Bacteria</taxon>
        <taxon>Bacillati</taxon>
        <taxon>Bacillota</taxon>
        <taxon>Bacilli</taxon>
        <taxon>Bacillales</taxon>
        <taxon>Paenibacillaceae</taxon>
        <taxon>Paenibacillus</taxon>
    </lineage>
</organism>
<dbReference type="Pfam" id="PF02899">
    <property type="entry name" value="Phage_int_SAM_1"/>
    <property type="match status" value="1"/>
</dbReference>
<evidence type="ECO:0000256" key="1">
    <source>
        <dbReference type="ARBA" id="ARBA00023125"/>
    </source>
</evidence>
<dbReference type="Proteomes" id="UP000317036">
    <property type="component" value="Unassembled WGS sequence"/>
</dbReference>
<dbReference type="Gene3D" id="1.10.150.130">
    <property type="match status" value="1"/>
</dbReference>
<keyword evidence="5" id="KW-1185">Reference proteome</keyword>
<proteinExistence type="predicted"/>
<dbReference type="PROSITE" id="PS51900">
    <property type="entry name" value="CB"/>
    <property type="match status" value="1"/>
</dbReference>
<dbReference type="GO" id="GO:0003677">
    <property type="term" value="F:DNA binding"/>
    <property type="evidence" value="ECO:0007669"/>
    <property type="project" value="UniProtKB-UniRule"/>
</dbReference>
<dbReference type="OrthoDB" id="9801717at2"/>
<evidence type="ECO:0000256" key="2">
    <source>
        <dbReference type="PROSITE-ProRule" id="PRU01248"/>
    </source>
</evidence>
<gene>
    <name evidence="4" type="ORF">FPZ49_25505</name>
</gene>
<dbReference type="InterPro" id="IPR004107">
    <property type="entry name" value="Integrase_SAM-like_N"/>
</dbReference>
<evidence type="ECO:0000313" key="5">
    <source>
        <dbReference type="Proteomes" id="UP000317036"/>
    </source>
</evidence>
<dbReference type="InterPro" id="IPR044068">
    <property type="entry name" value="CB"/>
</dbReference>
<reference evidence="4 5" key="1">
    <citation type="submission" date="2019-07" db="EMBL/GenBank/DDBJ databases">
        <authorList>
            <person name="Kim J."/>
        </authorList>
    </citation>
    <scope>NUCLEOTIDE SEQUENCE [LARGE SCALE GENOMIC DNA]</scope>
    <source>
        <strain evidence="4 5">JC52</strain>
    </source>
</reference>
<protein>
    <submittedName>
        <fullName evidence="4">Integrase</fullName>
    </submittedName>
</protein>
<dbReference type="GO" id="GO:0015074">
    <property type="term" value="P:DNA integration"/>
    <property type="evidence" value="ECO:0007669"/>
    <property type="project" value="InterPro"/>
</dbReference>
<dbReference type="InterPro" id="IPR010998">
    <property type="entry name" value="Integrase_recombinase_N"/>
</dbReference>
<evidence type="ECO:0000313" key="4">
    <source>
        <dbReference type="EMBL" id="TVY07142.1"/>
    </source>
</evidence>
<name>A0A559K4S8_9BACL</name>
<feature type="domain" description="Core-binding (CB)" evidence="3">
    <location>
        <begin position="4"/>
        <end position="82"/>
    </location>
</feature>
<keyword evidence="1 2" id="KW-0238">DNA-binding</keyword>